<feature type="compositionally biased region" description="Low complexity" evidence="1">
    <location>
        <begin position="516"/>
        <end position="536"/>
    </location>
</feature>
<feature type="compositionally biased region" description="Polar residues" evidence="1">
    <location>
        <begin position="19"/>
        <end position="38"/>
    </location>
</feature>
<accession>A0A5B7DBE4</accession>
<protein>
    <submittedName>
        <fullName evidence="2">Uncharacterized protein</fullName>
    </submittedName>
</protein>
<dbReference type="AlphaFoldDB" id="A0A5B7DBE4"/>
<evidence type="ECO:0000256" key="1">
    <source>
        <dbReference type="SAM" id="MobiDB-lite"/>
    </source>
</evidence>
<feature type="compositionally biased region" description="Polar residues" evidence="1">
    <location>
        <begin position="343"/>
        <end position="364"/>
    </location>
</feature>
<comment type="caution">
    <text evidence="2">The sequence shown here is derived from an EMBL/GenBank/DDBJ whole genome shotgun (WGS) entry which is preliminary data.</text>
</comment>
<feature type="compositionally biased region" description="Low complexity" evidence="1">
    <location>
        <begin position="249"/>
        <end position="274"/>
    </location>
</feature>
<feature type="region of interest" description="Disordered" evidence="1">
    <location>
        <begin position="393"/>
        <end position="462"/>
    </location>
</feature>
<keyword evidence="3" id="KW-1185">Reference proteome</keyword>
<feature type="compositionally biased region" description="Polar residues" evidence="1">
    <location>
        <begin position="303"/>
        <end position="333"/>
    </location>
</feature>
<feature type="compositionally biased region" description="Polar residues" evidence="1">
    <location>
        <begin position="1"/>
        <end position="10"/>
    </location>
</feature>
<feature type="region of interest" description="Disordered" evidence="1">
    <location>
        <begin position="1"/>
        <end position="109"/>
    </location>
</feature>
<feature type="region of interest" description="Disordered" evidence="1">
    <location>
        <begin position="204"/>
        <end position="374"/>
    </location>
</feature>
<proteinExistence type="predicted"/>
<gene>
    <name evidence="2" type="ORF">E2C01_011330</name>
</gene>
<sequence length="562" mass="60307">MRLASGSASVDLNLGEPVTHNTAEPQPFTRSVQLQQFGSPLPGLNQLPQDDSGIHYSAPGQTVRISFGGSKPKSEVQVSPFARSNTVENPRPPRGASQGGNGGGLVNAITFKPAKPTTQQEEEDVFTTPTSPTITTTATTIAEADTTTDPTTTTTTTISPSRPHTKIRFRPIPKRPFAPSFPPLAKEGIRHLGKVSLRPNFFKSQNSEIEDIPATDSTQANEEEATPVSEGEAEESTTEAAPVLGGVPSTTDSTTTTTTVTSTSSSTTSSSTRSNGGFVFPKRRNVTLPFGTRLARRRRPLLTNKSSAQQTNPNHTSIPRPSPASTTTASQQKPRPRPRPSTHSHTDSTTNKNPHPAPQHQSRAPRTAFANIPPPVLSPSGIPLVVVPVSAPSTPAPKDPPLLPSRSLLPPPVFSKPRPPPSLRLQPLFALQELRGSNQDESLPEEREVEVSHTPPLDTGRNEAPLILQSLQSSLKGGIHRSGPLNMSDSPWVPLYPATTTTRPDRQSQIPQFTHSKSFPQPISSSRSSSSKAFPKAPKRSPGKDSEEDAIREAMIELQRLN</sequence>
<evidence type="ECO:0000313" key="2">
    <source>
        <dbReference type="EMBL" id="MPC18445.1"/>
    </source>
</evidence>
<feature type="region of interest" description="Disordered" evidence="1">
    <location>
        <begin position="139"/>
        <end position="180"/>
    </location>
</feature>
<organism evidence="2 3">
    <name type="scientific">Portunus trituberculatus</name>
    <name type="common">Swimming crab</name>
    <name type="synonym">Neptunus trituberculatus</name>
    <dbReference type="NCBI Taxonomy" id="210409"/>
    <lineage>
        <taxon>Eukaryota</taxon>
        <taxon>Metazoa</taxon>
        <taxon>Ecdysozoa</taxon>
        <taxon>Arthropoda</taxon>
        <taxon>Crustacea</taxon>
        <taxon>Multicrustacea</taxon>
        <taxon>Malacostraca</taxon>
        <taxon>Eumalacostraca</taxon>
        <taxon>Eucarida</taxon>
        <taxon>Decapoda</taxon>
        <taxon>Pleocyemata</taxon>
        <taxon>Brachyura</taxon>
        <taxon>Eubrachyura</taxon>
        <taxon>Portunoidea</taxon>
        <taxon>Portunidae</taxon>
        <taxon>Portuninae</taxon>
        <taxon>Portunus</taxon>
    </lineage>
</organism>
<dbReference type="EMBL" id="VSRR010000680">
    <property type="protein sequence ID" value="MPC18445.1"/>
    <property type="molecule type" value="Genomic_DNA"/>
</dbReference>
<feature type="compositionally biased region" description="Pro residues" evidence="1">
    <location>
        <begin position="394"/>
        <end position="422"/>
    </location>
</feature>
<feature type="region of interest" description="Disordered" evidence="1">
    <location>
        <begin position="478"/>
        <end position="549"/>
    </location>
</feature>
<feature type="compositionally biased region" description="Basic residues" evidence="1">
    <location>
        <begin position="163"/>
        <end position="173"/>
    </location>
</feature>
<dbReference type="Proteomes" id="UP000324222">
    <property type="component" value="Unassembled WGS sequence"/>
</dbReference>
<feature type="compositionally biased region" description="Polar residues" evidence="1">
    <location>
        <begin position="498"/>
        <end position="515"/>
    </location>
</feature>
<feature type="compositionally biased region" description="Low complexity" evidence="1">
    <location>
        <begin position="139"/>
        <end position="161"/>
    </location>
</feature>
<reference evidence="2 3" key="1">
    <citation type="submission" date="2019-05" db="EMBL/GenBank/DDBJ databases">
        <title>Another draft genome of Portunus trituberculatus and its Hox gene families provides insights of decapod evolution.</title>
        <authorList>
            <person name="Jeong J.-H."/>
            <person name="Song I."/>
            <person name="Kim S."/>
            <person name="Choi T."/>
            <person name="Kim D."/>
            <person name="Ryu S."/>
            <person name="Kim W."/>
        </authorList>
    </citation>
    <scope>NUCLEOTIDE SEQUENCE [LARGE SCALE GENOMIC DNA]</scope>
    <source>
        <tissue evidence="2">Muscle</tissue>
    </source>
</reference>
<dbReference type="OrthoDB" id="10691574at2759"/>
<evidence type="ECO:0000313" key="3">
    <source>
        <dbReference type="Proteomes" id="UP000324222"/>
    </source>
</evidence>
<name>A0A5B7DBE4_PORTR</name>
<feature type="compositionally biased region" description="Acidic residues" evidence="1">
    <location>
        <begin position="221"/>
        <end position="237"/>
    </location>
</feature>